<dbReference type="AlphaFoldDB" id="A0A1L7WFA3"/>
<evidence type="ECO:0000313" key="3">
    <source>
        <dbReference type="Proteomes" id="UP000184330"/>
    </source>
</evidence>
<dbReference type="EMBL" id="FJOG01000002">
    <property type="protein sequence ID" value="CZR51446.1"/>
    <property type="molecule type" value="Genomic_DNA"/>
</dbReference>
<dbReference type="PANTHER" id="PTHR33112:SF12">
    <property type="entry name" value="HETEROKARYON INCOMPATIBILITY DOMAIN-CONTAINING PROTEIN"/>
    <property type="match status" value="1"/>
</dbReference>
<reference evidence="2 3" key="1">
    <citation type="submission" date="2016-03" db="EMBL/GenBank/DDBJ databases">
        <authorList>
            <person name="Ploux O."/>
        </authorList>
    </citation>
    <scope>NUCLEOTIDE SEQUENCE [LARGE SCALE GENOMIC DNA]</scope>
    <source>
        <strain evidence="2 3">UAMH 11012</strain>
    </source>
</reference>
<proteinExistence type="predicted"/>
<dbReference type="Pfam" id="PF06985">
    <property type="entry name" value="HET"/>
    <property type="match status" value="1"/>
</dbReference>
<dbReference type="PANTHER" id="PTHR33112">
    <property type="entry name" value="DOMAIN PROTEIN, PUTATIVE-RELATED"/>
    <property type="match status" value="1"/>
</dbReference>
<protein>
    <recommendedName>
        <fullName evidence="1">Heterokaryon incompatibility domain-containing protein</fullName>
    </recommendedName>
</protein>
<gene>
    <name evidence="2" type="ORF">PAC_01322</name>
</gene>
<keyword evidence="3" id="KW-1185">Reference proteome</keyword>
<dbReference type="OrthoDB" id="5135333at2759"/>
<sequence length="808" mass="92860">MPIRQDKICAWCKSLDIVQMFEQSIPTRCLYKLHIYDSLSSIQARAIQCRICYVLTELHRRQHGTVSQSCEGQDEICCFEDQSVDDSINITTDFHPPDQYFPITLRVLFLKSRDTCKDWESRGRHDDYYIDESQETINEQIRLRATGLSASPWTKAESIINLEEKEYQRDTFEVAFEGPRWSLNPHEEHSRTWTSVDCQGWRSKESYSATSDDPHFTIQLDASSPKSTNMNLLLNHFSTSHSSGIDFRSLEGWIFSCERTHPWCNRSCKPPDEPEERHKIRCIDVNSVQIVPLTIWERYVALSYVWGFQPESKNETGVSNPEYPPSIRFPDLPQTIQDAIVATRALGVQYLWVDALCIDQKSEKDKNEQLERMGSIYENSHVTIVASATSSSSEGIPRFERARMDVAQFNAVIGEARVVFKSQRGWASEIFDGSWTTRGWTFQEALLSRRCLFFGDFQVVFHCRQNTSLESIAPPPAFLEHTSEAAVRYVPSNSQRVRSYPWCLGLTDTQWDFGLYRDLLEDYSHRTLTYQRDVVNAFSGVLQKLEQNTQQSFIFGLPKKDLINGLLWSSWEPGSVVNGLFPTWTWANCPRSMYYLWDSPVRKILNRSTGGDYTRLGYHNSPQTWTVEDDKSVLVCSRDPIVAARAVRRRIAQITNIASDGQALSLETELRDLSIHVRTVDDKTQYVILDEKTKAPVGEQFEVDWKIPSVHYQAPTRYEYTAAGKLSESPPIWTPTALDCGTKIKAALIVEWEFARHDDSPYEGTLVMAILIRPLQNGNAERIGLAVVPYWSWERADLIEEKSKITLV</sequence>
<evidence type="ECO:0000259" key="1">
    <source>
        <dbReference type="Pfam" id="PF06985"/>
    </source>
</evidence>
<organism evidence="2 3">
    <name type="scientific">Phialocephala subalpina</name>
    <dbReference type="NCBI Taxonomy" id="576137"/>
    <lineage>
        <taxon>Eukaryota</taxon>
        <taxon>Fungi</taxon>
        <taxon>Dikarya</taxon>
        <taxon>Ascomycota</taxon>
        <taxon>Pezizomycotina</taxon>
        <taxon>Leotiomycetes</taxon>
        <taxon>Helotiales</taxon>
        <taxon>Mollisiaceae</taxon>
        <taxon>Phialocephala</taxon>
        <taxon>Phialocephala fortinii species complex</taxon>
    </lineage>
</organism>
<name>A0A1L7WFA3_9HELO</name>
<dbReference type="Proteomes" id="UP000184330">
    <property type="component" value="Unassembled WGS sequence"/>
</dbReference>
<feature type="domain" description="Heterokaryon incompatibility" evidence="1">
    <location>
        <begin position="299"/>
        <end position="444"/>
    </location>
</feature>
<evidence type="ECO:0000313" key="2">
    <source>
        <dbReference type="EMBL" id="CZR51446.1"/>
    </source>
</evidence>
<dbReference type="STRING" id="576137.A0A1L7WFA3"/>
<accession>A0A1L7WFA3</accession>
<dbReference type="InterPro" id="IPR010730">
    <property type="entry name" value="HET"/>
</dbReference>